<dbReference type="SUPFAM" id="SSF52540">
    <property type="entry name" value="P-loop containing nucleoside triphosphate hydrolases"/>
    <property type="match status" value="1"/>
</dbReference>
<dbReference type="InterPro" id="IPR027417">
    <property type="entry name" value="P-loop_NTPase"/>
</dbReference>
<dbReference type="CDD" id="cd03694">
    <property type="entry name" value="GTPBP_II"/>
    <property type="match status" value="1"/>
</dbReference>
<dbReference type="GO" id="GO:0003924">
    <property type="term" value="F:GTPase activity"/>
    <property type="evidence" value="ECO:0007669"/>
    <property type="project" value="InterPro"/>
</dbReference>
<dbReference type="Gene3D" id="3.40.50.300">
    <property type="entry name" value="P-loop containing nucleotide triphosphate hydrolases"/>
    <property type="match status" value="1"/>
</dbReference>
<organism evidence="5">
    <name type="scientific">Schistosoma haematobium</name>
    <name type="common">Blood fluke</name>
    <dbReference type="NCBI Taxonomy" id="6185"/>
    <lineage>
        <taxon>Eukaryota</taxon>
        <taxon>Metazoa</taxon>
        <taxon>Spiralia</taxon>
        <taxon>Lophotrochozoa</taxon>
        <taxon>Platyhelminthes</taxon>
        <taxon>Trematoda</taxon>
        <taxon>Digenea</taxon>
        <taxon>Strigeidida</taxon>
        <taxon>Schistosomatoidea</taxon>
        <taxon>Schistosomatidae</taxon>
        <taxon>Schistosoma</taxon>
    </lineage>
</organism>
<comment type="similarity">
    <text evidence="1">Belongs to the DNAI7 family.</text>
</comment>
<feature type="domain" description="IC97/Casc1 N-terminal" evidence="4">
    <location>
        <begin position="13"/>
        <end position="184"/>
    </location>
</feature>
<evidence type="ECO:0000256" key="2">
    <source>
        <dbReference type="SAM" id="MobiDB-lite"/>
    </source>
</evidence>
<proteinExistence type="inferred from homology"/>
<dbReference type="PANTHER" id="PTHR20929">
    <property type="entry name" value="LUNG ADENOMA SUSCEPTIBILITY 1-RELATED"/>
    <property type="match status" value="1"/>
</dbReference>
<feature type="domain" description="Tr-type G" evidence="3">
    <location>
        <begin position="966"/>
        <end position="1126"/>
    </location>
</feature>
<dbReference type="InterPro" id="IPR000795">
    <property type="entry name" value="T_Tr_GTP-bd_dom"/>
</dbReference>
<dbReference type="GO" id="GO:0005525">
    <property type="term" value="F:GTP binding"/>
    <property type="evidence" value="ECO:0007669"/>
    <property type="project" value="InterPro"/>
</dbReference>
<dbReference type="Pfam" id="PF15927">
    <property type="entry name" value="Casc1_N"/>
    <property type="match status" value="1"/>
</dbReference>
<dbReference type="PRINTS" id="PR02043">
    <property type="entry name" value="CANCERSCCP1"/>
</dbReference>
<protein>
    <submittedName>
        <fullName evidence="5">GTP-binding protein 2</fullName>
    </submittedName>
</protein>
<reference evidence="5" key="1">
    <citation type="journal article" date="2012" name="Nat. Genet.">
        <title>Whole-genome sequence of Schistosoma haematobium.</title>
        <authorList>
            <person name="Young N.D."/>
            <person name="Jex A.R."/>
            <person name="Li B."/>
            <person name="Liu S."/>
            <person name="Yang L."/>
            <person name="Xiong Z."/>
            <person name="Li Y."/>
            <person name="Cantacessi C."/>
            <person name="Hall R.S."/>
            <person name="Xu X."/>
            <person name="Chen F."/>
            <person name="Wu X."/>
            <person name="Zerlotini A."/>
            <person name="Oliveira G."/>
            <person name="Hofmann A."/>
            <person name="Zhang G."/>
            <person name="Fang X."/>
            <person name="Kang Y."/>
            <person name="Campbell B.E."/>
            <person name="Loukas A."/>
            <person name="Ranganathan S."/>
            <person name="Rollinson D."/>
            <person name="Rinaldi G."/>
            <person name="Brindley P.J."/>
            <person name="Yang H."/>
            <person name="Wang J."/>
            <person name="Wang J."/>
            <person name="Gasser R.B."/>
        </authorList>
    </citation>
    <scope>NUCLEOTIDE SEQUENCE [LARGE SCALE GENOMIC DNA]</scope>
</reference>
<dbReference type="InterPro" id="IPR031826">
    <property type="entry name" value="IC97/Casc1_N"/>
</dbReference>
<name>A0A095AGY9_SCHHA</name>
<evidence type="ECO:0000313" key="5">
    <source>
        <dbReference type="EMBL" id="KGB33181.1"/>
    </source>
</evidence>
<gene>
    <name evidence="5" type="ORF">MS3_01345</name>
</gene>
<feature type="region of interest" description="Disordered" evidence="2">
    <location>
        <begin position="1184"/>
        <end position="1217"/>
    </location>
</feature>
<evidence type="ECO:0000259" key="4">
    <source>
        <dbReference type="Pfam" id="PF15927"/>
    </source>
</evidence>
<dbReference type="GO" id="GO:0048487">
    <property type="term" value="F:beta-tubulin binding"/>
    <property type="evidence" value="ECO:0007669"/>
    <property type="project" value="TreeGrafter"/>
</dbReference>
<evidence type="ECO:0000256" key="1">
    <source>
        <dbReference type="ARBA" id="ARBA00024332"/>
    </source>
</evidence>
<feature type="compositionally biased region" description="Low complexity" evidence="2">
    <location>
        <begin position="1184"/>
        <end position="1197"/>
    </location>
</feature>
<feature type="compositionally biased region" description="Basic and acidic residues" evidence="2">
    <location>
        <begin position="1202"/>
        <end position="1213"/>
    </location>
</feature>
<evidence type="ECO:0000259" key="3">
    <source>
        <dbReference type="Pfam" id="PF00009"/>
    </source>
</evidence>
<accession>A0A095AGY9</accession>
<dbReference type="EMBL" id="KL250536">
    <property type="protein sequence ID" value="KGB33181.1"/>
    <property type="molecule type" value="Genomic_DNA"/>
</dbReference>
<sequence>MVGRIGKYLDLNQQTIEFDHKIRVEELKQTRILISQLNKRLHQLEIQCHDQYTWERYFQCNDLPNPTNEREINTYISLWNSDEQHLSIEDVMNDCIKSFKIIDELNLLISELTDHDEDQLHLFKYNHMIHELRQQIDEKLDRSIIDLLTKAIYYKDHETLNLQKIWYNHWIVLCIWGNLSKNPRIKQFTFPEIDITFDIPKVLTLSDCVFLINFMKYDNYSLKCQSYYPCKLPKSINSELVNGEMIQQDDTLIKENQFNENKIEEVCLPLFCDEPENWIKADMEEDAIDLGDYHVIGGIIRFELLTLPRQPKTVKGWTITTCVKPPKLHPFEYIVDISEEIKTENESVMEETPRKQEKKEERPPIQVKIRIPKSIIIVEDPLLARWDPEKLQWRTTGIQLIKFNEDDNTIVFNTSVFGTMAIFQDFHINMPFQYWELRPLPLKRNDLINTTVQSIHSDPINDPTNIKNSLITNEHQSITMIKSTTPIMKSNKPMNQEVITASSPEPIGIEHNQNGITDQSKECIILGPVTTLGLSNDEYQSILQSSSIINQCLLIIMGGCIELRLHILGDRISILPSIPVTETIKGNGGDSSMTNGSSKGINVTEKNDTDLLKHSKRELNHLWGKWFTLNELITVLQQSGMNIFPREDSVSRIDCLNKNRLVEENLYQHMALLSPSMAFGWSRWNSECHDDHTIIVTAVEHIDHEDSVDEESWKVYSVTRKKVQQLEMKEYDEQFSPLSNPDQPLLLHLLHAGMDELSMYFSAGNETSKSKLNEKSAKSFTRPTNFRNDAQQRKSFRGCIKKNKTIDNGSDNANNPFLSLNSTPNNPMCGSYSCGNISTKMPHILPPEIEEGNIEYKRKLVDPTPNRFEQLVTQMKWRLNEGGGKAIYKLGVDDDGHVSGLRPSELISSLTTLERMAKRLNSTLHPLRERVIEPTTISSDKECRKAIEVLVRLAPTTNEGSPDLCVALVGGMDSGKSTLISVLTDGELDNARGKARLNLFRHLHEVQSGRTSSLSRELLGFDANGNVTNYKYADGRVYRRSTEEVVRMSSNLLTLLDLAGHSKYQRTTLAGISCNQPIMGILVISATIGLSSIGLDHIQLIRSLNLPMIIVLTKIDQLSHGIEQIKRIHIIYRQLIYQFKQIDNAWSYGVPSSPISQTNTDYSFLNDWKLNSASRLSCLNQSPMPTLSMSPSSTTTTIHPFESSDHRNPDHHPHQQQQSLEFNKFSNETHIQFIFNKINEQMKIIKTYRDFNGTLFWINQVFTQIPGVSNPVIVGRVQLGQLLNNQILWLGPDQFGDFYPVQIVSLMHNRQVHDIVYAGQSASMEVYFLPKSWNSMNDKQRQSILHSISSPTSLSITSSYRTMNDHKKSFSLFGNNNDNICNDDDNCTGNEENIPHNNNKKKNVNSLSSSSSDIYQFYSPIKIRRGMILLTYPMLLTAYSLFKTSSPGLLPCTIDSSPLSSSPSEFIWNEQLKSKHCINFTVVWTVKLKLIRRLPIVSFKLGNPPVILTPIPSIGQRVSIYAGCVCQTGVVLETINQCKHEQEMQQNNLKDYMVNNENHLDDTTYILLRFTRHPELIEIGRQFILTWNGNLKTIGYAVELIDPLKHHYNLSLNTLSNNNTTTTTSTSTTNVQDPICWNNNIQQNSVSFQENDHYDWSSLRQSFINRTISMNNYPFGSIDNLHKSTNVLLLSSSLPSTNMEFYGHLTNNELCPSVALSKRQNYVNAAIWLQYIHLFERV</sequence>
<dbReference type="InterPro" id="IPR023247">
    <property type="entry name" value="IC97/Dnai7-like"/>
</dbReference>
<dbReference type="GO" id="GO:0005930">
    <property type="term" value="C:axoneme"/>
    <property type="evidence" value="ECO:0007669"/>
    <property type="project" value="TreeGrafter"/>
</dbReference>
<dbReference type="Pfam" id="PF00009">
    <property type="entry name" value="GTP_EFTU"/>
    <property type="match status" value="1"/>
</dbReference>
<dbReference type="PANTHER" id="PTHR20929:SF11">
    <property type="entry name" value="DYNEIN AXONEMAL INTERMEDIATE CHAIN 7"/>
    <property type="match status" value="1"/>
</dbReference>
<dbReference type="GO" id="GO:0008017">
    <property type="term" value="F:microtubule binding"/>
    <property type="evidence" value="ECO:0007669"/>
    <property type="project" value="TreeGrafter"/>
</dbReference>